<dbReference type="PANTHER" id="PTHR21499:SF3">
    <property type="entry name" value="ASPARTOKINASE"/>
    <property type="match status" value="1"/>
</dbReference>
<dbReference type="AlphaFoldDB" id="A0A381Y4D3"/>
<comment type="similarity">
    <text evidence="3">Belongs to the aspartokinase family.</text>
</comment>
<organism evidence="13">
    <name type="scientific">marine metagenome</name>
    <dbReference type="NCBI Taxonomy" id="408172"/>
    <lineage>
        <taxon>unclassified sequences</taxon>
        <taxon>metagenomes</taxon>
        <taxon>ecological metagenomes</taxon>
    </lineage>
</organism>
<dbReference type="Pfam" id="PF22468">
    <property type="entry name" value="ACT_9"/>
    <property type="match status" value="2"/>
</dbReference>
<dbReference type="CDD" id="cd04923">
    <property type="entry name" value="ACT_AK-LysC-DapG-like_2"/>
    <property type="match status" value="1"/>
</dbReference>
<dbReference type="Pfam" id="PF00696">
    <property type="entry name" value="AA_kinase"/>
    <property type="match status" value="1"/>
</dbReference>
<dbReference type="GO" id="GO:0009089">
    <property type="term" value="P:lysine biosynthetic process via diaminopimelate"/>
    <property type="evidence" value="ECO:0007669"/>
    <property type="project" value="InterPro"/>
</dbReference>
<keyword evidence="5" id="KW-0028">Amino-acid biosynthesis</keyword>
<comment type="pathway">
    <text evidence="2">Amino-acid biosynthesis; L-threonine biosynthesis; L-threonine from L-aspartate: step 1/5.</text>
</comment>
<dbReference type="InterPro" id="IPR045865">
    <property type="entry name" value="ACT-like_dom_sf"/>
</dbReference>
<sequence length="406" mass="44255">MSTIVLKFGGTSVATTELIKSAAHIVKKEYESGHNLAVVVSAMAGTTNSLINYVNEINSGTDSEYDVVVSSGEQITSGLMSLALNQIGIPARSWLGWQLPIITSGPHRNSIIEKIFPDKILEGFKEKQVAVLAGFQGLSMNDRITTIGRGGSDNTAVFLASALNADRCNIYTDVDGVYTSDPKITPNVKKLNKVSYEEMIEMSSQGARVLQTASVESAMNKNVNVHVRSTFIPDEKGTEISLDNDNEILRVVTGVAYSKDEAKITIIDLVDEPGIAAKIFRALSDDSINVDMIVQNNFIERKMTNLTFTVPMADLEKSVSILETLKSQIAFSRIISEDNLSKVSIIGSGMRNRPGIAAKMFKCLSEQNINIEVISTSEIKVSVLIDRLRTEDAVNSLHDAFKLDDI</sequence>
<evidence type="ECO:0000256" key="6">
    <source>
        <dbReference type="ARBA" id="ARBA00022679"/>
    </source>
</evidence>
<dbReference type="NCBIfam" id="NF005154">
    <property type="entry name" value="PRK06635.1-2"/>
    <property type="match status" value="1"/>
</dbReference>
<evidence type="ECO:0000313" key="13">
    <source>
        <dbReference type="EMBL" id="SVA71502.1"/>
    </source>
</evidence>
<dbReference type="GO" id="GO:0009088">
    <property type="term" value="P:threonine biosynthetic process"/>
    <property type="evidence" value="ECO:0007669"/>
    <property type="project" value="UniProtKB-UniPathway"/>
</dbReference>
<dbReference type="InterPro" id="IPR036393">
    <property type="entry name" value="AceGlu_kinase-like_sf"/>
</dbReference>
<evidence type="ECO:0000256" key="10">
    <source>
        <dbReference type="ARBA" id="ARBA00023154"/>
    </source>
</evidence>
<dbReference type="Gene3D" id="3.30.2130.10">
    <property type="entry name" value="VC0802-like"/>
    <property type="match status" value="1"/>
</dbReference>
<evidence type="ECO:0000256" key="8">
    <source>
        <dbReference type="ARBA" id="ARBA00022777"/>
    </source>
</evidence>
<dbReference type="GO" id="GO:0005524">
    <property type="term" value="F:ATP binding"/>
    <property type="evidence" value="ECO:0007669"/>
    <property type="project" value="UniProtKB-KW"/>
</dbReference>
<dbReference type="NCBIfam" id="TIGR00657">
    <property type="entry name" value="asp_kinases"/>
    <property type="match status" value="1"/>
</dbReference>
<dbReference type="EMBL" id="UINC01017293">
    <property type="protein sequence ID" value="SVA71502.1"/>
    <property type="molecule type" value="Genomic_DNA"/>
</dbReference>
<dbReference type="CDD" id="cd04261">
    <property type="entry name" value="AAK_AKii-LysC-BS"/>
    <property type="match status" value="1"/>
</dbReference>
<evidence type="ECO:0000256" key="1">
    <source>
        <dbReference type="ARBA" id="ARBA00004986"/>
    </source>
</evidence>
<dbReference type="GO" id="GO:0009090">
    <property type="term" value="P:homoserine biosynthetic process"/>
    <property type="evidence" value="ECO:0007669"/>
    <property type="project" value="TreeGrafter"/>
</dbReference>
<dbReference type="PROSITE" id="PS00324">
    <property type="entry name" value="ASPARTOKINASE"/>
    <property type="match status" value="1"/>
</dbReference>
<name>A0A381Y4D3_9ZZZZ</name>
<dbReference type="GO" id="GO:0004072">
    <property type="term" value="F:aspartate kinase activity"/>
    <property type="evidence" value="ECO:0007669"/>
    <property type="project" value="UniProtKB-EC"/>
</dbReference>
<evidence type="ECO:0000256" key="9">
    <source>
        <dbReference type="ARBA" id="ARBA00022840"/>
    </source>
</evidence>
<dbReference type="UniPathway" id="UPA00050">
    <property type="reaction ID" value="UER00461"/>
</dbReference>
<keyword evidence="7" id="KW-0547">Nucleotide-binding</keyword>
<dbReference type="InterPro" id="IPR054352">
    <property type="entry name" value="ACT_Aspartokinase"/>
</dbReference>
<dbReference type="InterPro" id="IPR001341">
    <property type="entry name" value="Asp_kinase"/>
</dbReference>
<dbReference type="UniPathway" id="UPA00051">
    <property type="reaction ID" value="UER00462"/>
</dbReference>
<comment type="pathway">
    <text evidence="1">Amino-acid biosynthesis; L-methionine biosynthesis via de novo pathway; L-homoserine from L-aspartate: step 1/3.</text>
</comment>
<evidence type="ECO:0000256" key="4">
    <source>
        <dbReference type="ARBA" id="ARBA00013059"/>
    </source>
</evidence>
<evidence type="ECO:0000256" key="7">
    <source>
        <dbReference type="ARBA" id="ARBA00022741"/>
    </source>
</evidence>
<evidence type="ECO:0000256" key="3">
    <source>
        <dbReference type="ARBA" id="ARBA00010122"/>
    </source>
</evidence>
<evidence type="ECO:0000256" key="5">
    <source>
        <dbReference type="ARBA" id="ARBA00022605"/>
    </source>
</evidence>
<keyword evidence="6" id="KW-0808">Transferase</keyword>
<dbReference type="NCBIfam" id="NF005155">
    <property type="entry name" value="PRK06635.1-4"/>
    <property type="match status" value="1"/>
</dbReference>
<evidence type="ECO:0000259" key="12">
    <source>
        <dbReference type="PROSITE" id="PS51671"/>
    </source>
</evidence>
<dbReference type="SUPFAM" id="SSF53633">
    <property type="entry name" value="Carbamate kinase-like"/>
    <property type="match status" value="1"/>
</dbReference>
<dbReference type="InterPro" id="IPR005260">
    <property type="entry name" value="Asp_kin_monofn"/>
</dbReference>
<dbReference type="SUPFAM" id="SSF55021">
    <property type="entry name" value="ACT-like"/>
    <property type="match status" value="2"/>
</dbReference>
<accession>A0A381Y4D3</accession>
<dbReference type="InterPro" id="IPR001048">
    <property type="entry name" value="Asp/Glu/Uridylate_kinase"/>
</dbReference>
<dbReference type="PANTHER" id="PTHR21499">
    <property type="entry name" value="ASPARTATE KINASE"/>
    <property type="match status" value="1"/>
</dbReference>
<gene>
    <name evidence="13" type="ORF">METZ01_LOCUS124356</name>
</gene>
<proteinExistence type="inferred from homology"/>
<comment type="catalytic activity">
    <reaction evidence="11">
        <text>L-aspartate + ATP = 4-phospho-L-aspartate + ADP</text>
        <dbReference type="Rhea" id="RHEA:23776"/>
        <dbReference type="ChEBI" id="CHEBI:29991"/>
        <dbReference type="ChEBI" id="CHEBI:30616"/>
        <dbReference type="ChEBI" id="CHEBI:57535"/>
        <dbReference type="ChEBI" id="CHEBI:456216"/>
        <dbReference type="EC" id="2.7.2.4"/>
    </reaction>
</comment>
<dbReference type="InterPro" id="IPR041740">
    <property type="entry name" value="AKii-LysC-BS"/>
</dbReference>
<evidence type="ECO:0000256" key="11">
    <source>
        <dbReference type="ARBA" id="ARBA00047872"/>
    </source>
</evidence>
<protein>
    <recommendedName>
        <fullName evidence="4">aspartate kinase</fullName>
        <ecNumber evidence="4">2.7.2.4</ecNumber>
    </recommendedName>
</protein>
<dbReference type="Gene3D" id="3.40.1160.10">
    <property type="entry name" value="Acetylglutamate kinase-like"/>
    <property type="match status" value="1"/>
</dbReference>
<dbReference type="EC" id="2.7.2.4" evidence="4"/>
<dbReference type="GO" id="GO:0005829">
    <property type="term" value="C:cytosol"/>
    <property type="evidence" value="ECO:0007669"/>
    <property type="project" value="TreeGrafter"/>
</dbReference>
<feature type="domain" description="ACT" evidence="12">
    <location>
        <begin position="264"/>
        <end position="348"/>
    </location>
</feature>
<dbReference type="InterPro" id="IPR002912">
    <property type="entry name" value="ACT_dom"/>
</dbReference>
<dbReference type="CDD" id="cd04913">
    <property type="entry name" value="ACT_AKii-LysC-BS-like_1"/>
    <property type="match status" value="1"/>
</dbReference>
<dbReference type="InterPro" id="IPR018042">
    <property type="entry name" value="Aspartate_kinase_CS"/>
</dbReference>
<dbReference type="PIRSF" id="PIRSF000726">
    <property type="entry name" value="Asp_kin"/>
    <property type="match status" value="1"/>
</dbReference>
<keyword evidence="9" id="KW-0067">ATP-binding</keyword>
<reference evidence="13" key="1">
    <citation type="submission" date="2018-05" db="EMBL/GenBank/DDBJ databases">
        <authorList>
            <person name="Lanie J.A."/>
            <person name="Ng W.-L."/>
            <person name="Kazmierczak K.M."/>
            <person name="Andrzejewski T.M."/>
            <person name="Davidsen T.M."/>
            <person name="Wayne K.J."/>
            <person name="Tettelin H."/>
            <person name="Glass J.I."/>
            <person name="Rusch D."/>
            <person name="Podicherti R."/>
            <person name="Tsui H.-C.T."/>
            <person name="Winkler M.E."/>
        </authorList>
    </citation>
    <scope>NUCLEOTIDE SEQUENCE</scope>
</reference>
<dbReference type="PROSITE" id="PS51671">
    <property type="entry name" value="ACT"/>
    <property type="match status" value="1"/>
</dbReference>
<keyword evidence="8" id="KW-0418">Kinase</keyword>
<keyword evidence="10" id="KW-0457">Lysine biosynthesis</keyword>
<evidence type="ECO:0000256" key="2">
    <source>
        <dbReference type="ARBA" id="ARBA00005139"/>
    </source>
</evidence>
<dbReference type="FunFam" id="3.30.2130.10:FF:000002">
    <property type="entry name" value="Aspartokinase"/>
    <property type="match status" value="1"/>
</dbReference>